<reference evidence="1" key="1">
    <citation type="journal article" date="2018" name="Genome Biol.">
        <title>SKESA: strategic k-mer extension for scrupulous assemblies.</title>
        <authorList>
            <person name="Souvorov A."/>
            <person name="Agarwala R."/>
            <person name="Lipman D.J."/>
        </authorList>
    </citation>
    <scope>NUCLEOTIDE SEQUENCE</scope>
    <source>
        <strain evidence="1">RS189</strain>
    </source>
</reference>
<evidence type="ECO:0008006" key="3">
    <source>
        <dbReference type="Google" id="ProtNLM"/>
    </source>
</evidence>
<name>A0AA38DRS6_9ENTR</name>
<protein>
    <recommendedName>
        <fullName evidence="3">Integrase</fullName>
    </recommendedName>
</protein>
<accession>A0AA38DRS6</accession>
<dbReference type="Gene3D" id="1.10.443.10">
    <property type="entry name" value="Intergrase catalytic core"/>
    <property type="match status" value="1"/>
</dbReference>
<dbReference type="InterPro" id="IPR013762">
    <property type="entry name" value="Integrase-like_cat_sf"/>
</dbReference>
<comment type="caution">
    <text evidence="1">The sequence shown here is derived from an EMBL/GenBank/DDBJ whole genome shotgun (WGS) entry which is preliminary data.</text>
</comment>
<dbReference type="Proteomes" id="UP000867745">
    <property type="component" value="Unassembled WGS sequence"/>
</dbReference>
<dbReference type="AlphaFoldDB" id="A0AA38DRS6"/>
<evidence type="ECO:0000313" key="2">
    <source>
        <dbReference type="Proteomes" id="UP000867745"/>
    </source>
</evidence>
<dbReference type="GO" id="GO:0015074">
    <property type="term" value="P:DNA integration"/>
    <property type="evidence" value="ECO:0007669"/>
    <property type="project" value="InterPro"/>
</dbReference>
<organism evidence="1 2">
    <name type="scientific">Citrobacter werkmanii</name>
    <dbReference type="NCBI Taxonomy" id="67827"/>
    <lineage>
        <taxon>Bacteria</taxon>
        <taxon>Pseudomonadati</taxon>
        <taxon>Pseudomonadota</taxon>
        <taxon>Gammaproteobacteria</taxon>
        <taxon>Enterobacterales</taxon>
        <taxon>Enterobacteriaceae</taxon>
        <taxon>Citrobacter</taxon>
        <taxon>Citrobacter freundii complex</taxon>
    </lineage>
</organism>
<dbReference type="EMBL" id="DACUGV010000001">
    <property type="protein sequence ID" value="HAT7591090.1"/>
    <property type="molecule type" value="Genomic_DNA"/>
</dbReference>
<reference evidence="1" key="2">
    <citation type="submission" date="2020-11" db="EMBL/GenBank/DDBJ databases">
        <authorList>
            <consortium name="NCBI Pathogen Detection Project"/>
        </authorList>
    </citation>
    <scope>NUCLEOTIDE SEQUENCE</scope>
    <source>
        <strain evidence="1">RS189</strain>
    </source>
</reference>
<gene>
    <name evidence="1" type="ORF">JAW44_000794</name>
</gene>
<sequence length="416" mass="47391">MAGNEYYGLFINTAHRFGIVELFNRWLGVNANEIRIQTLSSYLKLVSSAALSYILNFSLMRVEEAWNLQGDCLHIESDPRFGDIYVLRGRTTKTMSDAEALWVTSPSVSVAVEALRGIANLRAECSFPPGCEYKQIYKPNRYLFDYMFEPWGTQFTKRNPSNRPSIPSYSYILRSFNKLFDPEQLRIKIEDFELARQVTPTLTDEFAVGRIWPLAWHQLRRTGAVNMQASGLVSDASLQFQLKHVAKAMSLYYGQNHSRVRLEEKAHDYYIRTMYETLGRQLQQLTSDRFISPHGERRKSDIVRLMSAEDARKVMDLAKKGIVAHRPILLGICTSRTPCPYGGIDNIARCGGGDSFSEPKPCADVLFDTEQLDEVEMLEAVLDERLAAADAGTPLRASLEAQKRSLENYRRVICKK</sequence>
<evidence type="ECO:0000313" key="1">
    <source>
        <dbReference type="EMBL" id="HAT7591090.1"/>
    </source>
</evidence>
<dbReference type="GO" id="GO:0003677">
    <property type="term" value="F:DNA binding"/>
    <property type="evidence" value="ECO:0007669"/>
    <property type="project" value="InterPro"/>
</dbReference>
<proteinExistence type="predicted"/>
<dbReference type="GO" id="GO:0006310">
    <property type="term" value="P:DNA recombination"/>
    <property type="evidence" value="ECO:0007669"/>
    <property type="project" value="InterPro"/>
</dbReference>